<accession>B6G7W7</accession>
<keyword evidence="9" id="KW-1185">Reference proteome</keyword>
<gene>
    <name evidence="8" type="ORF">COLSTE_00148</name>
</gene>
<dbReference type="InterPro" id="IPR006311">
    <property type="entry name" value="TAT_signal"/>
</dbReference>
<dbReference type="HOGENOM" id="CLU_067080_0_0_11"/>
<dbReference type="InterPro" id="IPR004872">
    <property type="entry name" value="Lipoprotein_NlpA"/>
</dbReference>
<comment type="similarity">
    <text evidence="6">Belongs to the nlpA lipoprotein family.</text>
</comment>
<dbReference type="Proteomes" id="UP000003560">
    <property type="component" value="Unassembled WGS sequence"/>
</dbReference>
<evidence type="ECO:0000256" key="5">
    <source>
        <dbReference type="ARBA" id="ARBA00023288"/>
    </source>
</evidence>
<evidence type="ECO:0000313" key="9">
    <source>
        <dbReference type="Proteomes" id="UP000003560"/>
    </source>
</evidence>
<dbReference type="Pfam" id="PF03180">
    <property type="entry name" value="Lipoprotein_9"/>
    <property type="match status" value="1"/>
</dbReference>
<keyword evidence="5 6" id="KW-0449">Lipoprotein</keyword>
<dbReference type="PIRSF" id="PIRSF002854">
    <property type="entry name" value="MetQ"/>
    <property type="match status" value="1"/>
</dbReference>
<evidence type="ECO:0000256" key="2">
    <source>
        <dbReference type="ARBA" id="ARBA00022729"/>
    </source>
</evidence>
<protein>
    <recommendedName>
        <fullName evidence="6">Lipoprotein</fullName>
    </recommendedName>
</protein>
<evidence type="ECO:0000313" key="8">
    <source>
        <dbReference type="EMBL" id="EEA91593.1"/>
    </source>
</evidence>
<name>B6G7W7_9ACTN</name>
<comment type="subcellular location">
    <subcellularLocation>
        <location evidence="1">Membrane</location>
        <topology evidence="1">Lipid-anchor</topology>
    </subcellularLocation>
</comment>
<feature type="lipid moiety-binding region" description="S-diacylglycerol cysteine" evidence="7">
    <location>
        <position position="32"/>
    </location>
</feature>
<dbReference type="eggNOG" id="COG1464">
    <property type="taxonomic scope" value="Bacteria"/>
</dbReference>
<keyword evidence="4" id="KW-0564">Palmitate</keyword>
<sequence>MKNFNTSISRRSLIASAFAGLGVVALGGLTACGGSGTAAEGSTAADSTTFTVAASPTPHAEILNDFAAPLLAKEGIELKVKEYTDYIQPNKDTTSGAVDANYFQHITYLENYNAENGTDLVSAGLIHYEPFAVYAGTSNDLDAIADGATIAVPNDPTNEGRALLLLQDLGLITLSDPENLEATPKDIKDNPHNLKFQELEAAALPRALSSVDFAVINGNYAIEAGYHVADALAHESSDSLAVEKYANIICVSKGNEDSKAVKALVKTLTSDDFKAYLEENYGEDVLPAF</sequence>
<evidence type="ECO:0000256" key="3">
    <source>
        <dbReference type="ARBA" id="ARBA00023136"/>
    </source>
</evidence>
<keyword evidence="2" id="KW-0732">Signal</keyword>
<reference evidence="8 9" key="2">
    <citation type="submission" date="2008-10" db="EMBL/GenBank/DDBJ databases">
        <authorList>
            <person name="Fulton L."/>
            <person name="Clifton S."/>
            <person name="Fulton B."/>
            <person name="Xu J."/>
            <person name="Minx P."/>
            <person name="Pepin K.H."/>
            <person name="Johnson M."/>
            <person name="Thiruvilangam P."/>
            <person name="Bhonagiri V."/>
            <person name="Nash W.E."/>
            <person name="Mardis E.R."/>
            <person name="Wilson R.K."/>
        </authorList>
    </citation>
    <scope>NUCLEOTIDE SEQUENCE [LARGE SCALE GENOMIC DNA]</scope>
    <source>
        <strain evidence="8 9">DSM 13279</strain>
    </source>
</reference>
<dbReference type="PANTHER" id="PTHR30429:SF0">
    <property type="entry name" value="METHIONINE-BINDING LIPOPROTEIN METQ"/>
    <property type="match status" value="1"/>
</dbReference>
<reference evidence="8 9" key="1">
    <citation type="submission" date="2008-10" db="EMBL/GenBank/DDBJ databases">
        <title>Draft genome sequence of Collinsella stercoris (DSM 13279).</title>
        <authorList>
            <person name="Sudarsanam P."/>
            <person name="Ley R."/>
            <person name="Guruge J."/>
            <person name="Turnbaugh P.J."/>
            <person name="Mahowald M."/>
            <person name="Liep D."/>
            <person name="Gordon J."/>
        </authorList>
    </citation>
    <scope>NUCLEOTIDE SEQUENCE [LARGE SCALE GENOMIC DNA]</scope>
    <source>
        <strain evidence="8 9">DSM 13279</strain>
    </source>
</reference>
<dbReference type="STRING" id="445975.COLSTE_00148"/>
<dbReference type="OrthoDB" id="9812878at2"/>
<evidence type="ECO:0000256" key="6">
    <source>
        <dbReference type="PIRNR" id="PIRNR002854"/>
    </source>
</evidence>
<comment type="caution">
    <text evidence="8">The sequence shown here is derived from an EMBL/GenBank/DDBJ whole genome shotgun (WGS) entry which is preliminary data.</text>
</comment>
<proteinExistence type="inferred from homology"/>
<dbReference type="GeneID" id="98002538"/>
<evidence type="ECO:0000256" key="1">
    <source>
        <dbReference type="ARBA" id="ARBA00004635"/>
    </source>
</evidence>
<evidence type="ECO:0000256" key="4">
    <source>
        <dbReference type="ARBA" id="ARBA00023139"/>
    </source>
</evidence>
<dbReference type="PANTHER" id="PTHR30429">
    <property type="entry name" value="D-METHIONINE-BINDING LIPOPROTEIN METQ"/>
    <property type="match status" value="1"/>
</dbReference>
<dbReference type="GO" id="GO:0016020">
    <property type="term" value="C:membrane"/>
    <property type="evidence" value="ECO:0007669"/>
    <property type="project" value="UniProtKB-SubCell"/>
</dbReference>
<dbReference type="SUPFAM" id="SSF53850">
    <property type="entry name" value="Periplasmic binding protein-like II"/>
    <property type="match status" value="1"/>
</dbReference>
<dbReference type="Gene3D" id="3.40.190.10">
    <property type="entry name" value="Periplasmic binding protein-like II"/>
    <property type="match status" value="2"/>
</dbReference>
<evidence type="ECO:0000256" key="7">
    <source>
        <dbReference type="PIRSR" id="PIRSR002854-1"/>
    </source>
</evidence>
<keyword evidence="3" id="KW-0472">Membrane</keyword>
<dbReference type="PROSITE" id="PS51257">
    <property type="entry name" value="PROKAR_LIPOPROTEIN"/>
    <property type="match status" value="1"/>
</dbReference>
<dbReference type="AlphaFoldDB" id="B6G7W7"/>
<dbReference type="EMBL" id="ABXJ01000012">
    <property type="protein sequence ID" value="EEA91593.1"/>
    <property type="molecule type" value="Genomic_DNA"/>
</dbReference>
<organism evidence="8 9">
    <name type="scientific">Collinsella stercoris DSM 13279</name>
    <dbReference type="NCBI Taxonomy" id="445975"/>
    <lineage>
        <taxon>Bacteria</taxon>
        <taxon>Bacillati</taxon>
        <taxon>Actinomycetota</taxon>
        <taxon>Coriobacteriia</taxon>
        <taxon>Coriobacteriales</taxon>
        <taxon>Coriobacteriaceae</taxon>
        <taxon>Collinsella</taxon>
    </lineage>
</organism>
<dbReference type="PROSITE" id="PS51318">
    <property type="entry name" value="TAT"/>
    <property type="match status" value="1"/>
</dbReference>
<dbReference type="RefSeq" id="WP_006719636.1">
    <property type="nucleotide sequence ID" value="NZ_CP085935.1"/>
</dbReference>